<comment type="caution">
    <text evidence="2">The sequence shown here is derived from an EMBL/GenBank/DDBJ whole genome shotgun (WGS) entry which is preliminary data.</text>
</comment>
<feature type="compositionally biased region" description="Basic residues" evidence="1">
    <location>
        <begin position="10"/>
        <end position="24"/>
    </location>
</feature>
<organism evidence="2 3">
    <name type="scientific">Haematococcus lacustris</name>
    <name type="common">Green alga</name>
    <name type="synonym">Haematococcus pluvialis</name>
    <dbReference type="NCBI Taxonomy" id="44745"/>
    <lineage>
        <taxon>Eukaryota</taxon>
        <taxon>Viridiplantae</taxon>
        <taxon>Chlorophyta</taxon>
        <taxon>core chlorophytes</taxon>
        <taxon>Chlorophyceae</taxon>
        <taxon>CS clade</taxon>
        <taxon>Chlamydomonadales</taxon>
        <taxon>Haematococcaceae</taxon>
        <taxon>Haematococcus</taxon>
    </lineage>
</organism>
<sequence>MDGDDDGRIVKRQAKERRNSRSSRKAKEPLTRLQHESIRDAHVQRRSRLRARTACKTNHANQLLPSPMQVGTLTLSMGH</sequence>
<protein>
    <submittedName>
        <fullName evidence="2">Uncharacterized protein</fullName>
    </submittedName>
</protein>
<gene>
    <name evidence="2" type="ORF">HaLaN_13542</name>
</gene>
<dbReference type="Proteomes" id="UP000485058">
    <property type="component" value="Unassembled WGS sequence"/>
</dbReference>
<dbReference type="AlphaFoldDB" id="A0A699ZCM6"/>
<evidence type="ECO:0000256" key="1">
    <source>
        <dbReference type="SAM" id="MobiDB-lite"/>
    </source>
</evidence>
<feature type="region of interest" description="Disordered" evidence="1">
    <location>
        <begin position="1"/>
        <end position="32"/>
    </location>
</feature>
<feature type="non-terminal residue" evidence="2">
    <location>
        <position position="1"/>
    </location>
</feature>
<dbReference type="EMBL" id="BLLF01001083">
    <property type="protein sequence ID" value="GFH17009.1"/>
    <property type="molecule type" value="Genomic_DNA"/>
</dbReference>
<reference evidence="2 3" key="1">
    <citation type="submission" date="2020-02" db="EMBL/GenBank/DDBJ databases">
        <title>Draft genome sequence of Haematococcus lacustris strain NIES-144.</title>
        <authorList>
            <person name="Morimoto D."/>
            <person name="Nakagawa S."/>
            <person name="Yoshida T."/>
            <person name="Sawayama S."/>
        </authorList>
    </citation>
    <scope>NUCLEOTIDE SEQUENCE [LARGE SCALE GENOMIC DNA]</scope>
    <source>
        <strain evidence="2 3">NIES-144</strain>
    </source>
</reference>
<evidence type="ECO:0000313" key="3">
    <source>
        <dbReference type="Proteomes" id="UP000485058"/>
    </source>
</evidence>
<feature type="non-terminal residue" evidence="2">
    <location>
        <position position="79"/>
    </location>
</feature>
<accession>A0A699ZCM6</accession>
<proteinExistence type="predicted"/>
<keyword evidence="3" id="KW-1185">Reference proteome</keyword>
<evidence type="ECO:0000313" key="2">
    <source>
        <dbReference type="EMBL" id="GFH17009.1"/>
    </source>
</evidence>
<name>A0A699ZCM6_HAELA</name>